<dbReference type="AlphaFoldDB" id="A0A2P6PFR6"/>
<comment type="caution">
    <text evidence="1">The sequence shown here is derived from an EMBL/GenBank/DDBJ whole genome shotgun (WGS) entry which is preliminary data.</text>
</comment>
<protein>
    <submittedName>
        <fullName evidence="1">Uncharacterized protein</fullName>
    </submittedName>
</protein>
<dbReference type="Gramene" id="PRQ20748">
    <property type="protein sequence ID" value="PRQ20748"/>
    <property type="gene ID" value="RchiOBHm_Chr7g0231511"/>
</dbReference>
<evidence type="ECO:0000313" key="1">
    <source>
        <dbReference type="EMBL" id="PRQ20748.1"/>
    </source>
</evidence>
<organism evidence="1 2">
    <name type="scientific">Rosa chinensis</name>
    <name type="common">China rose</name>
    <dbReference type="NCBI Taxonomy" id="74649"/>
    <lineage>
        <taxon>Eukaryota</taxon>
        <taxon>Viridiplantae</taxon>
        <taxon>Streptophyta</taxon>
        <taxon>Embryophyta</taxon>
        <taxon>Tracheophyta</taxon>
        <taxon>Spermatophyta</taxon>
        <taxon>Magnoliopsida</taxon>
        <taxon>eudicotyledons</taxon>
        <taxon>Gunneridae</taxon>
        <taxon>Pentapetalae</taxon>
        <taxon>rosids</taxon>
        <taxon>fabids</taxon>
        <taxon>Rosales</taxon>
        <taxon>Rosaceae</taxon>
        <taxon>Rosoideae</taxon>
        <taxon>Rosoideae incertae sedis</taxon>
        <taxon>Rosa</taxon>
    </lineage>
</organism>
<name>A0A2P6PFR6_ROSCH</name>
<reference evidence="1 2" key="1">
    <citation type="journal article" date="2018" name="Nat. Genet.">
        <title>The Rosa genome provides new insights in the design of modern roses.</title>
        <authorList>
            <person name="Bendahmane M."/>
        </authorList>
    </citation>
    <scope>NUCLEOTIDE SEQUENCE [LARGE SCALE GENOMIC DNA]</scope>
    <source>
        <strain evidence="2">cv. Old Blush</strain>
    </source>
</reference>
<sequence>MGAVGDLGHRPVEVPCAPGIRTCKAEAAQAGGGSALGCVQVRRGDLREEAQESVVLQGRGTALGCCRGATGSGCCDGGEPRWVLQLWTGAGLLESVMQAAAGNGVDGREGWQPVGMGRLTGGGGGEVRAVWVEVEIRR</sequence>
<dbReference type="EMBL" id="PDCK01000045">
    <property type="protein sequence ID" value="PRQ20748.1"/>
    <property type="molecule type" value="Genomic_DNA"/>
</dbReference>
<proteinExistence type="predicted"/>
<keyword evidence="2" id="KW-1185">Reference proteome</keyword>
<accession>A0A2P6PFR6</accession>
<evidence type="ECO:0000313" key="2">
    <source>
        <dbReference type="Proteomes" id="UP000238479"/>
    </source>
</evidence>
<gene>
    <name evidence="1" type="ORF">RchiOBHm_Chr7g0231511</name>
</gene>
<dbReference type="Proteomes" id="UP000238479">
    <property type="component" value="Chromosome 7"/>
</dbReference>